<dbReference type="InterPro" id="IPR016140">
    <property type="entry name" value="Bifunc_inhib/LTP/seed_store"/>
</dbReference>
<dbReference type="CDD" id="cd00010">
    <property type="entry name" value="AAI_LTSS"/>
    <property type="match status" value="1"/>
</dbReference>
<dbReference type="OrthoDB" id="786778at2759"/>
<name>A0A200Q4S7_MACCD</name>
<evidence type="ECO:0000256" key="2">
    <source>
        <dbReference type="SAM" id="SignalP"/>
    </source>
</evidence>
<evidence type="ECO:0000313" key="5">
    <source>
        <dbReference type="Proteomes" id="UP000195402"/>
    </source>
</evidence>
<organism evidence="4 5">
    <name type="scientific">Macleaya cordata</name>
    <name type="common">Five-seeded plume-poppy</name>
    <name type="synonym">Bocconia cordata</name>
    <dbReference type="NCBI Taxonomy" id="56857"/>
    <lineage>
        <taxon>Eukaryota</taxon>
        <taxon>Viridiplantae</taxon>
        <taxon>Streptophyta</taxon>
        <taxon>Embryophyta</taxon>
        <taxon>Tracheophyta</taxon>
        <taxon>Spermatophyta</taxon>
        <taxon>Magnoliopsida</taxon>
        <taxon>Ranunculales</taxon>
        <taxon>Papaveraceae</taxon>
        <taxon>Papaveroideae</taxon>
        <taxon>Macleaya</taxon>
    </lineage>
</organism>
<dbReference type="SUPFAM" id="SSF47699">
    <property type="entry name" value="Bifunctional inhibitor/lipid-transfer protein/seed storage 2S albumin"/>
    <property type="match status" value="1"/>
</dbReference>
<dbReference type="Gene3D" id="1.10.110.10">
    <property type="entry name" value="Plant lipid-transfer and hydrophobic proteins"/>
    <property type="match status" value="1"/>
</dbReference>
<dbReference type="AlphaFoldDB" id="A0A200Q4S7"/>
<dbReference type="InterPro" id="IPR036312">
    <property type="entry name" value="Bifun_inhib/LTP/seed_sf"/>
</dbReference>
<feature type="chain" id="PRO_5012261794" evidence="2">
    <location>
        <begin position="29"/>
        <end position="203"/>
    </location>
</feature>
<evidence type="ECO:0000256" key="1">
    <source>
        <dbReference type="SAM" id="MobiDB-lite"/>
    </source>
</evidence>
<dbReference type="STRING" id="56857.A0A200Q4S7"/>
<dbReference type="OMA" id="KHITWFL"/>
<accession>A0A200Q4S7</accession>
<gene>
    <name evidence="4" type="ORF">BVC80_441g195</name>
</gene>
<evidence type="ECO:0000313" key="4">
    <source>
        <dbReference type="EMBL" id="OVA05426.1"/>
    </source>
</evidence>
<proteinExistence type="predicted"/>
<dbReference type="PANTHER" id="PTHR35747">
    <property type="entry name" value="BIFUNCTIONAL INHIBITOR/LIPID-TRANSFER PROTEIN/SEED STORAGE 2S ALBUMIN SUPERFAMILY PROTEIN"/>
    <property type="match status" value="1"/>
</dbReference>
<reference evidence="4 5" key="1">
    <citation type="journal article" date="2017" name="Mol. Plant">
        <title>The Genome of Medicinal Plant Macleaya cordata Provides New Insights into Benzylisoquinoline Alkaloids Metabolism.</title>
        <authorList>
            <person name="Liu X."/>
            <person name="Liu Y."/>
            <person name="Huang P."/>
            <person name="Ma Y."/>
            <person name="Qing Z."/>
            <person name="Tang Q."/>
            <person name="Cao H."/>
            <person name="Cheng P."/>
            <person name="Zheng Y."/>
            <person name="Yuan Z."/>
            <person name="Zhou Y."/>
            <person name="Liu J."/>
            <person name="Tang Z."/>
            <person name="Zhuo Y."/>
            <person name="Zhang Y."/>
            <person name="Yu L."/>
            <person name="Huang J."/>
            <person name="Yang P."/>
            <person name="Peng Q."/>
            <person name="Zhang J."/>
            <person name="Jiang W."/>
            <person name="Zhang Z."/>
            <person name="Lin K."/>
            <person name="Ro D.K."/>
            <person name="Chen X."/>
            <person name="Xiong X."/>
            <person name="Shang Y."/>
            <person name="Huang S."/>
            <person name="Zeng J."/>
        </authorList>
    </citation>
    <scope>NUCLEOTIDE SEQUENCE [LARGE SCALE GENOMIC DNA]</scope>
    <source>
        <strain evidence="5">cv. BLH2017</strain>
        <tissue evidence="4">Root</tissue>
    </source>
</reference>
<feature type="signal peptide" evidence="2">
    <location>
        <begin position="1"/>
        <end position="28"/>
    </location>
</feature>
<dbReference type="Proteomes" id="UP000195402">
    <property type="component" value="Unassembled WGS sequence"/>
</dbReference>
<feature type="region of interest" description="Disordered" evidence="1">
    <location>
        <begin position="135"/>
        <end position="174"/>
    </location>
</feature>
<feature type="compositionally biased region" description="Low complexity" evidence="1">
    <location>
        <begin position="146"/>
        <end position="169"/>
    </location>
</feature>
<protein>
    <submittedName>
        <fullName evidence="4">Bifunctional inhibitor/plant lipid transfer protein/seed storage helical domain</fullName>
    </submittedName>
</protein>
<keyword evidence="2" id="KW-0732">Signal</keyword>
<sequence>MTPISFVSAKSPALLSVLVLMAVAATTAAVVTPQYGCTGELREMSPCLPYISSPPNNLSSSASSDCCILFNSAFNTGSVTCLCHFIRQPSLLGFPLNNTRIFSLSSVCPVKNATNQPERISLKHFCEELPPLPPLESTSGSVSENSPSPLACLSSESAASSPAPTSLPADTRTSSSASMLTHSNGCQFLPGLMLFFVPIVAYL</sequence>
<comment type="caution">
    <text evidence="4">The sequence shown here is derived from an EMBL/GenBank/DDBJ whole genome shotgun (WGS) entry which is preliminary data.</text>
</comment>
<keyword evidence="5" id="KW-1185">Reference proteome</keyword>
<dbReference type="InterPro" id="IPR053353">
    <property type="entry name" value="Plant_LTP_GPI-anchored"/>
</dbReference>
<dbReference type="Pfam" id="PF14368">
    <property type="entry name" value="LTP_2"/>
    <property type="match status" value="1"/>
</dbReference>
<dbReference type="InParanoid" id="A0A200Q4S7"/>
<dbReference type="PANTHER" id="PTHR35747:SF2">
    <property type="entry name" value="NON-SPECIFIC LIPID TRANSFER PROTEIN GPI-ANCHORED 25"/>
    <property type="match status" value="1"/>
</dbReference>
<feature type="domain" description="Bifunctional inhibitor/plant lipid transfer protein/seed storage helical" evidence="3">
    <location>
        <begin position="19"/>
        <end position="114"/>
    </location>
</feature>
<dbReference type="EMBL" id="MVGT01003118">
    <property type="protein sequence ID" value="OVA05426.1"/>
    <property type="molecule type" value="Genomic_DNA"/>
</dbReference>
<evidence type="ECO:0000259" key="3">
    <source>
        <dbReference type="Pfam" id="PF14368"/>
    </source>
</evidence>